<evidence type="ECO:0000313" key="1">
    <source>
        <dbReference type="EMBL" id="SHK72940.1"/>
    </source>
</evidence>
<dbReference type="EMBL" id="FRAA01000008">
    <property type="protein sequence ID" value="SHK72940.1"/>
    <property type="molecule type" value="Genomic_DNA"/>
</dbReference>
<dbReference type="Proteomes" id="UP000184474">
    <property type="component" value="Unassembled WGS sequence"/>
</dbReference>
<evidence type="ECO:0000313" key="2">
    <source>
        <dbReference type="Proteomes" id="UP000184474"/>
    </source>
</evidence>
<reference evidence="2" key="1">
    <citation type="submission" date="2016-11" db="EMBL/GenBank/DDBJ databases">
        <authorList>
            <person name="Varghese N."/>
            <person name="Submissions S."/>
        </authorList>
    </citation>
    <scope>NUCLEOTIDE SEQUENCE [LARGE SCALE GENOMIC DNA]</scope>
    <source>
        <strain evidence="2">DSM 26134</strain>
    </source>
</reference>
<name>A0A1M6UUM2_REIAG</name>
<sequence>MVKMRYIIFTILLFSLHSTVLGQELIFSEPKKMESTINSTSEEVSPLLSRDGNTLYFVRTFYEGNIGGELGAQDIWYSQRDQSGVWDTAVSLNQLNNQYNNIILGVGNNDSSIYVQNTYSNPLRWDYGISVSEKKNGKWQPPLELNLKFKRIGSFQGYFVPSNKDVIIESSNKNDSYGNEDLYIYRLEGNKWLGPIHLDTIINTPEGEISPFLCDDYETLFFSSDGHDGYGSFDLFMTKRLDSTWLNWSVPVNLGPVINSTAFDAYFSTYPSGESFYVSSKKEKYADIYSTTLSYEEIPIVTDTIVEDSTAYDTLIVDTLLVEIPIDTIKTEPVEVVEKEDRLPFTIQILAMPRGKKPNKIFFDHLDISHVEKSEGKDHLDRYYIGEFQTLVEALRGMDTLRKVGYSDSFVRKVEKYSTL</sequence>
<gene>
    <name evidence="1" type="ORF">SAMN04488028_1083</name>
</gene>
<dbReference type="STRING" id="156994.SAMN04488028_1083"/>
<accession>A0A1M6UUM2</accession>
<protein>
    <submittedName>
        <fullName evidence="1">WD40-like Beta Propeller Repeat</fullName>
    </submittedName>
</protein>
<keyword evidence="2" id="KW-1185">Reference proteome</keyword>
<proteinExistence type="predicted"/>
<dbReference type="InterPro" id="IPR011659">
    <property type="entry name" value="WD40"/>
</dbReference>
<organism evidence="1 2">
    <name type="scientific">Reichenbachiella agariperforans</name>
    <dbReference type="NCBI Taxonomy" id="156994"/>
    <lineage>
        <taxon>Bacteria</taxon>
        <taxon>Pseudomonadati</taxon>
        <taxon>Bacteroidota</taxon>
        <taxon>Cytophagia</taxon>
        <taxon>Cytophagales</taxon>
        <taxon>Reichenbachiellaceae</taxon>
        <taxon>Reichenbachiella</taxon>
    </lineage>
</organism>
<dbReference type="Pfam" id="PF07676">
    <property type="entry name" value="PD40"/>
    <property type="match status" value="2"/>
</dbReference>
<dbReference type="AlphaFoldDB" id="A0A1M6UUM2"/>